<proteinExistence type="predicted"/>
<sequence>MSGPATTHIPGAQGQFHTGTGHFFSIGTALFKDSKGRDPRAVARDELLHLHQRYVHPPGFGRARTILDTERTVLLDGAPGNGRNAAARMLLYELRNRAQTFRELLANEEEDATSRLPLDGIGDGDLLLLDLSSVDERLWREVHGELSALRETVCRQAAHLVIVLPHSRVERLRNELDAYRCAIARPRETQVVRRHLRLEGIPAANMLQFPSALNEFLSSDRMLGEIAAFSRLIISARDSGQVPGGFSEWCEHAQRAADDWGKDVAQLVTDIRTGPERALILATAMLHGSHADVVERGAAALLRTTKYPEDDTPLLERAHLPERFEKISVTRAADGTVRFGKVDFDKAVRRHFWDHVPGLRENLRDWTIATAAKPELPDFECDRLVARFSRECLRTGHVPALETLVLQCASAPTGSAQLRAAAYALEHGLNDAQHARSFRRFIYEWSRKTGLSRGLVQVLVLVCAEVMSVRHPDQAVTRLLHLARREQGGTAARDALLDLVRSDHRLHRRMLDRLARDVPQGAWPVDTDLFLDLTDPVLLTSAGPGSRPRLTDRGLRRGLTMCWNALFKRLPHHLWEEQVRRWFTTASENEEHADLLLDVLVNAAERRGGTLARLYVIARHWVQPPNPVPGSRDTLVTRLFQKINAAQGLRAA</sequence>
<evidence type="ECO:0000313" key="2">
    <source>
        <dbReference type="Proteomes" id="UP000028058"/>
    </source>
</evidence>
<dbReference type="EMBL" id="JNAD02000003">
    <property type="protein sequence ID" value="RKM97232.1"/>
    <property type="molecule type" value="Genomic_DNA"/>
</dbReference>
<dbReference type="RefSeq" id="WP_050363509.1">
    <property type="nucleotide sequence ID" value="NZ_CP134822.1"/>
</dbReference>
<dbReference type="AlphaFoldDB" id="A0A3R7FHD7"/>
<protein>
    <submittedName>
        <fullName evidence="1">Uncharacterized protein</fullName>
    </submittedName>
</protein>
<keyword evidence="2" id="KW-1185">Reference proteome</keyword>
<gene>
    <name evidence="1" type="ORF">SFRA_008315</name>
</gene>
<evidence type="ECO:0000313" key="1">
    <source>
        <dbReference type="EMBL" id="RKM97232.1"/>
    </source>
</evidence>
<reference evidence="1 2" key="1">
    <citation type="journal article" date="2014" name="Genome Announc.">
        <title>Draft Genome Sequence of Streptomyces fradiae ATCC 19609, a Strain Highly Sensitive to Antibiotics.</title>
        <authorList>
            <person name="Bekker O.B."/>
            <person name="Klimina K.M."/>
            <person name="Vatlin A.A."/>
            <person name="Zakharevich N.V."/>
            <person name="Kasianov A.S."/>
            <person name="Danilenko V.N."/>
        </authorList>
    </citation>
    <scope>NUCLEOTIDE SEQUENCE [LARGE SCALE GENOMIC DNA]</scope>
    <source>
        <strain evidence="1 2">ATCC 19609</strain>
    </source>
</reference>
<comment type="caution">
    <text evidence="1">The sequence shown here is derived from an EMBL/GenBank/DDBJ whole genome shotgun (WGS) entry which is preliminary data.</text>
</comment>
<name>A0A3R7FHD7_9ACTN</name>
<dbReference type="Proteomes" id="UP000028058">
    <property type="component" value="Unassembled WGS sequence"/>
</dbReference>
<accession>A0A3R7FHD7</accession>
<organism evidence="1 2">
    <name type="scientific">Streptomyces xinghaiensis</name>
    <dbReference type="NCBI Taxonomy" id="1038928"/>
    <lineage>
        <taxon>Bacteria</taxon>
        <taxon>Bacillati</taxon>
        <taxon>Actinomycetota</taxon>
        <taxon>Actinomycetes</taxon>
        <taxon>Kitasatosporales</taxon>
        <taxon>Streptomycetaceae</taxon>
        <taxon>Streptomyces</taxon>
    </lineage>
</organism>
<dbReference type="OrthoDB" id="3848913at2"/>